<reference evidence="8" key="1">
    <citation type="submission" date="2016-07" db="EMBL/GenBank/DDBJ databases">
        <title>Microvirga ossetica sp. nov. a new species of rhizobia isolated from root nodules of the legume species Vicia alpestris Steven originated from North Ossetia region in the Caucasus.</title>
        <authorList>
            <person name="Safronova V.I."/>
            <person name="Kuznetsova I.G."/>
            <person name="Sazanova A.L."/>
            <person name="Belimov A."/>
            <person name="Andronov E."/>
            <person name="Osledkin Y.S."/>
            <person name="Onishchuk O.P."/>
            <person name="Kurchak O.N."/>
            <person name="Shaposhnikov A.I."/>
            <person name="Willems A."/>
            <person name="Tikhonovich I.A."/>
        </authorList>
    </citation>
    <scope>NUCLEOTIDE SEQUENCE [LARGE SCALE GENOMIC DNA]</scope>
    <source>
        <strain evidence="8">V5/3M</strain>
    </source>
</reference>
<dbReference type="KEGG" id="moc:BB934_15720"/>
<accession>A0A1B2EPH7</accession>
<dbReference type="GO" id="GO:0006310">
    <property type="term" value="P:DNA recombination"/>
    <property type="evidence" value="ECO:0007669"/>
    <property type="project" value="UniProtKB-KW"/>
</dbReference>
<dbReference type="NCBIfam" id="NF040570">
    <property type="entry name" value="guided_TnpB"/>
    <property type="match status" value="1"/>
</dbReference>
<organism evidence="8">
    <name type="scientific">Microvirga ossetica</name>
    <dbReference type="NCBI Taxonomy" id="1882682"/>
    <lineage>
        <taxon>Bacteria</taxon>
        <taxon>Pseudomonadati</taxon>
        <taxon>Pseudomonadota</taxon>
        <taxon>Alphaproteobacteria</taxon>
        <taxon>Hyphomicrobiales</taxon>
        <taxon>Methylobacteriaceae</taxon>
        <taxon>Microvirga</taxon>
    </lineage>
</organism>
<dbReference type="PANTHER" id="PTHR30405:SF11">
    <property type="entry name" value="RNA-GUIDED DNA ENDONUCLEASE RV2885C-RELATED"/>
    <property type="match status" value="1"/>
</dbReference>
<dbReference type="PANTHER" id="PTHR30405">
    <property type="entry name" value="TRANSPOSASE"/>
    <property type="match status" value="1"/>
</dbReference>
<keyword evidence="3" id="KW-0815">Transposition</keyword>
<evidence type="ECO:0000256" key="5">
    <source>
        <dbReference type="ARBA" id="ARBA00023172"/>
    </source>
</evidence>
<dbReference type="GO" id="GO:0003677">
    <property type="term" value="F:DNA binding"/>
    <property type="evidence" value="ECO:0007669"/>
    <property type="project" value="UniProtKB-KW"/>
</dbReference>
<dbReference type="EMBL" id="CP016616">
    <property type="protein sequence ID" value="ANY81849.1"/>
    <property type="molecule type" value="Genomic_DNA"/>
</dbReference>
<evidence type="ECO:0000259" key="6">
    <source>
        <dbReference type="Pfam" id="PF01385"/>
    </source>
</evidence>
<evidence type="ECO:0000256" key="4">
    <source>
        <dbReference type="ARBA" id="ARBA00023125"/>
    </source>
</evidence>
<dbReference type="NCBIfam" id="TIGR01766">
    <property type="entry name" value="IS200/IS605 family accessory protein TnpB-like domain"/>
    <property type="match status" value="1"/>
</dbReference>
<keyword evidence="5" id="KW-0233">DNA recombination</keyword>
<feature type="domain" description="Cas12f1-like TNB" evidence="7">
    <location>
        <begin position="245"/>
        <end position="314"/>
    </location>
</feature>
<evidence type="ECO:0000313" key="8">
    <source>
        <dbReference type="EMBL" id="ANY81849.1"/>
    </source>
</evidence>
<dbReference type="InterPro" id="IPR001959">
    <property type="entry name" value="Transposase"/>
</dbReference>
<keyword evidence="4" id="KW-0238">DNA-binding</keyword>
<dbReference type="GO" id="GO:0032196">
    <property type="term" value="P:transposition"/>
    <property type="evidence" value="ECO:0007669"/>
    <property type="project" value="UniProtKB-KW"/>
</dbReference>
<evidence type="ECO:0008006" key="9">
    <source>
        <dbReference type="Google" id="ProtNLM"/>
    </source>
</evidence>
<name>A0A1B2EPH7_9HYPH</name>
<evidence type="ECO:0000256" key="3">
    <source>
        <dbReference type="ARBA" id="ARBA00022578"/>
    </source>
</evidence>
<gene>
    <name evidence="8" type="ORF">BB934_15720</name>
</gene>
<dbReference type="Pfam" id="PF07282">
    <property type="entry name" value="Cas12f1-like_TNB"/>
    <property type="match status" value="1"/>
</dbReference>
<proteinExistence type="inferred from homology"/>
<dbReference type="AlphaFoldDB" id="A0A1B2EPH7"/>
<dbReference type="Pfam" id="PF01385">
    <property type="entry name" value="OrfB_IS605"/>
    <property type="match status" value="1"/>
</dbReference>
<dbReference type="InterPro" id="IPR010095">
    <property type="entry name" value="Cas12f1-like_TNB"/>
</dbReference>
<evidence type="ECO:0000256" key="1">
    <source>
        <dbReference type="ARBA" id="ARBA00008761"/>
    </source>
</evidence>
<feature type="domain" description="Probable transposase IS891/IS1136/IS1341" evidence="6">
    <location>
        <begin position="134"/>
        <end position="226"/>
    </location>
</feature>
<comment type="similarity">
    <text evidence="1">In the C-terminal section; belongs to the transposase 35 family.</text>
</comment>
<comment type="similarity">
    <text evidence="2">In the N-terminal section; belongs to the transposase 2 family.</text>
</comment>
<protein>
    <recommendedName>
        <fullName evidence="9">Transposase</fullName>
    </recommendedName>
</protein>
<evidence type="ECO:0000256" key="2">
    <source>
        <dbReference type="ARBA" id="ARBA00011044"/>
    </source>
</evidence>
<evidence type="ECO:0000259" key="7">
    <source>
        <dbReference type="Pfam" id="PF07282"/>
    </source>
</evidence>
<sequence>MGNATNTVWNFCNEISERSARRSPKWATKKQLRDLTKGASKELGLPSQVIQEIIDEFIDKRKKVGRPKLRWRVSRGARRSLGWIPFTNQDVEIIGSIALFRGRKIRLWKHREIQGRFKSGNFSQDARGRWYCNIVCEVERQTTNRTHIVGIDLNHKVAAKCSDGPELPQARFYRDLEDKLAEAQRRGRKRQAQTIHAKIANRRKDGLHKFSRAVVNRAGAVFVGNISSTWQIASGAGKATVDVSWSMLRNFLDYKCDHAGVAFAEVNEAYTTQTCSRCHARSGPQGREGLALRQWVCSECGSVHDRDQNAALNIARLGCETLGLKGPGSLGL</sequence>
<dbReference type="InterPro" id="IPR051399">
    <property type="entry name" value="RNA-guided_DNA_endo/Transpos"/>
</dbReference>